<name>A0A024VSU0_PLAFA</name>
<accession>A0A024VSU0</accession>
<reference evidence="1 2" key="1">
    <citation type="submission" date="2013-02" db="EMBL/GenBank/DDBJ databases">
        <title>The Genome Annotation of Plasmodium falciparum FCH/4.</title>
        <authorList>
            <consortium name="The Broad Institute Genome Sequencing Platform"/>
            <consortium name="The Broad Institute Genome Sequencing Center for Infectious Disease"/>
            <person name="Neafsey D."/>
            <person name="Hoffman S."/>
            <person name="Volkman S."/>
            <person name="Rosenthal P."/>
            <person name="Walker B."/>
            <person name="Young S.K."/>
            <person name="Zeng Q."/>
            <person name="Gargeya S."/>
            <person name="Fitzgerald M."/>
            <person name="Haas B."/>
            <person name="Abouelleil A."/>
            <person name="Allen A.W."/>
            <person name="Alvarado L."/>
            <person name="Arachchi H.M."/>
            <person name="Berlin A.M."/>
            <person name="Chapman S.B."/>
            <person name="Gainer-Dewar J."/>
            <person name="Goldberg J."/>
            <person name="Griggs A."/>
            <person name="Gujja S."/>
            <person name="Hansen M."/>
            <person name="Howarth C."/>
            <person name="Imamovic A."/>
            <person name="Ireland A."/>
            <person name="Larimer J."/>
            <person name="McCowan C."/>
            <person name="Murphy C."/>
            <person name="Pearson M."/>
            <person name="Poon T.W."/>
            <person name="Priest M."/>
            <person name="Roberts A."/>
            <person name="Saif S."/>
            <person name="Shea T."/>
            <person name="Sisk P."/>
            <person name="Sykes S."/>
            <person name="Wortman J."/>
            <person name="Nusbaum C."/>
            <person name="Birren B."/>
        </authorList>
    </citation>
    <scope>NUCLEOTIDE SEQUENCE [LARGE SCALE GENOMIC DNA]</scope>
    <source>
        <strain evidence="1 2">FCH/4</strain>
    </source>
</reference>
<dbReference type="Proteomes" id="UP000030656">
    <property type="component" value="Unassembled WGS sequence"/>
</dbReference>
<proteinExistence type="predicted"/>
<evidence type="ECO:0000313" key="1">
    <source>
        <dbReference type="EMBL" id="ETW31363.1"/>
    </source>
</evidence>
<evidence type="ECO:0000313" key="2">
    <source>
        <dbReference type="Proteomes" id="UP000030656"/>
    </source>
</evidence>
<organism evidence="1 2">
    <name type="scientific">Plasmodium falciparum FCH/4</name>
    <dbReference type="NCBI Taxonomy" id="1036724"/>
    <lineage>
        <taxon>Eukaryota</taxon>
        <taxon>Sar</taxon>
        <taxon>Alveolata</taxon>
        <taxon>Apicomplexa</taxon>
        <taxon>Aconoidasida</taxon>
        <taxon>Haemosporida</taxon>
        <taxon>Plasmodiidae</taxon>
        <taxon>Plasmodium</taxon>
        <taxon>Plasmodium (Laverania)</taxon>
    </lineage>
</organism>
<sequence>MVKEVEIFNKDMNDKIDNINNEKYISYNNSSYYNEEHEKHKNTNNDNLILQEDINNKEGEKKINNDKDMYNNDKDMYNNDKDMYNNDKDMYYNEYDDEDYQMHISKSKDIILNKYGEGFLSNFINKLNYHNNNKSNNNYNNNNNECNNNNYHNDSYCKKHFRHIHKKSQMINLLKYVKFILKYWNIYNLINEKNLEEYLLILFFANHFNFFQNMIKYKIILKLFIHNNLQKADELLGNKSMVWNWYRNTGKIKTNIEEYLIKDISCKLFFTNNKQDQLLKKLIKNYYHNKYNHNYISSVYIQYLHFLKYKNTHKNNYSKNQRTKEYDIIINNKKTEENVNNYNHSININQTEINNNKYVNHHKYFTHNNITQDNSYIINNNNNNNSESYEKKRQTTDYIPQDEYNQLPLFFLSLLDLYKNTFDVYEFYYQSVIYKLLKNNNEHNINEIQNYVEDMNKYLKNKLASYDLYMMLYYYQFFTFQSICNPNQNVLNKNEQNLIVYMWVKHTQGLLKKYR</sequence>
<protein>
    <submittedName>
        <fullName evidence="1">Uncharacterized protein</fullName>
    </submittedName>
</protein>
<dbReference type="EMBL" id="KI927855">
    <property type="protein sequence ID" value="ETW31363.1"/>
    <property type="molecule type" value="Genomic_DNA"/>
</dbReference>
<reference evidence="1 2" key="2">
    <citation type="submission" date="2013-02" db="EMBL/GenBank/DDBJ databases">
        <title>The Genome Sequence of Plasmodium falciparum FCH/4.</title>
        <authorList>
            <consortium name="The Broad Institute Genome Sequencing Platform"/>
            <consortium name="The Broad Institute Genome Sequencing Center for Infectious Disease"/>
            <person name="Neafsey D."/>
            <person name="Cheeseman I."/>
            <person name="Volkman S."/>
            <person name="Adams J."/>
            <person name="Walker B."/>
            <person name="Young S.K."/>
            <person name="Zeng Q."/>
            <person name="Gargeya S."/>
            <person name="Fitzgerald M."/>
            <person name="Haas B."/>
            <person name="Abouelleil A."/>
            <person name="Alvarado L."/>
            <person name="Arachchi H.M."/>
            <person name="Berlin A.M."/>
            <person name="Chapman S.B."/>
            <person name="Dewar J."/>
            <person name="Goldberg J."/>
            <person name="Griggs A."/>
            <person name="Gujja S."/>
            <person name="Hansen M."/>
            <person name="Howarth C."/>
            <person name="Imamovic A."/>
            <person name="Larimer J."/>
            <person name="McCowan C."/>
            <person name="Murphy C."/>
            <person name="Neiman D."/>
            <person name="Pearson M."/>
            <person name="Priest M."/>
            <person name="Roberts A."/>
            <person name="Saif S."/>
            <person name="Shea T."/>
            <person name="Sisk P."/>
            <person name="Sykes S."/>
            <person name="Wortman J."/>
            <person name="Nusbaum C."/>
            <person name="Birren B."/>
        </authorList>
    </citation>
    <scope>NUCLEOTIDE SEQUENCE [LARGE SCALE GENOMIC DNA]</scope>
    <source>
        <strain evidence="1 2">FCH/4</strain>
    </source>
</reference>
<dbReference type="AlphaFoldDB" id="A0A024VSU0"/>
<gene>
    <name evidence="1" type="ORF">PFFCH_01170</name>
</gene>